<comment type="caution">
    <text evidence="3">The sequence shown here is derived from an EMBL/GenBank/DDBJ whole genome shotgun (WGS) entry which is preliminary data.</text>
</comment>
<dbReference type="AlphaFoldDB" id="A0A9P7VW68"/>
<sequence>MTPATTADLNHDFFELIASIIGMLLSLLTIITCCQGRQSITAWIVRHYQAFQQIQHILRNVTPDLPFHDIPPSARSTFQPQEFPVPETGHSSPNLGSSQEEERHGYPPRRPDSRNQNASLAGFWNLWTTTVPQVTQEVTDNLPAASSNTTTASRTPGIGDHARDSCDASRMASRARTSSDPPHDSLYEPTEQGSDSSQSVSRLGIEDPHRRTIHPDYANVEIAISAAGDPYRHLHVGSQPKHYMI</sequence>
<dbReference type="Proteomes" id="UP000812287">
    <property type="component" value="Unassembled WGS sequence"/>
</dbReference>
<gene>
    <name evidence="3" type="ORF">BT62DRAFT_1004585</name>
</gene>
<feature type="compositionally biased region" description="Basic and acidic residues" evidence="1">
    <location>
        <begin position="100"/>
        <end position="113"/>
    </location>
</feature>
<proteinExistence type="predicted"/>
<organism evidence="3 4">
    <name type="scientific">Guyanagaster necrorhizus</name>
    <dbReference type="NCBI Taxonomy" id="856835"/>
    <lineage>
        <taxon>Eukaryota</taxon>
        <taxon>Fungi</taxon>
        <taxon>Dikarya</taxon>
        <taxon>Basidiomycota</taxon>
        <taxon>Agaricomycotina</taxon>
        <taxon>Agaricomycetes</taxon>
        <taxon>Agaricomycetidae</taxon>
        <taxon>Agaricales</taxon>
        <taxon>Marasmiineae</taxon>
        <taxon>Physalacriaceae</taxon>
        <taxon>Guyanagaster</taxon>
    </lineage>
</organism>
<evidence type="ECO:0000313" key="3">
    <source>
        <dbReference type="EMBL" id="KAG7447820.1"/>
    </source>
</evidence>
<reference evidence="3" key="1">
    <citation type="submission" date="2020-11" db="EMBL/GenBank/DDBJ databases">
        <title>Adaptations for nitrogen fixation in a non-lichenized fungal sporocarp promotes dispersal by wood-feeding termites.</title>
        <authorList>
            <consortium name="DOE Joint Genome Institute"/>
            <person name="Koch R.A."/>
            <person name="Yoon G."/>
            <person name="Arayal U."/>
            <person name="Lail K."/>
            <person name="Amirebrahimi M."/>
            <person name="Labutti K."/>
            <person name="Lipzen A."/>
            <person name="Riley R."/>
            <person name="Barry K."/>
            <person name="Henrissat B."/>
            <person name="Grigoriev I.V."/>
            <person name="Herr J.R."/>
            <person name="Aime M.C."/>
        </authorList>
    </citation>
    <scope>NUCLEOTIDE SEQUENCE</scope>
    <source>
        <strain evidence="3">MCA 3950</strain>
    </source>
</reference>
<evidence type="ECO:0000256" key="2">
    <source>
        <dbReference type="SAM" id="Phobius"/>
    </source>
</evidence>
<keyword evidence="2" id="KW-0812">Transmembrane</keyword>
<feature type="compositionally biased region" description="Low complexity" evidence="1">
    <location>
        <begin position="168"/>
        <end position="179"/>
    </location>
</feature>
<dbReference type="RefSeq" id="XP_043041320.1">
    <property type="nucleotide sequence ID" value="XM_043177047.1"/>
</dbReference>
<accession>A0A9P7VW68</accession>
<dbReference type="EMBL" id="MU250531">
    <property type="protein sequence ID" value="KAG7447820.1"/>
    <property type="molecule type" value="Genomic_DNA"/>
</dbReference>
<feature type="compositionally biased region" description="Low complexity" evidence="1">
    <location>
        <begin position="140"/>
        <end position="153"/>
    </location>
</feature>
<evidence type="ECO:0000313" key="4">
    <source>
        <dbReference type="Proteomes" id="UP000812287"/>
    </source>
</evidence>
<dbReference type="GeneID" id="66099334"/>
<feature type="region of interest" description="Disordered" evidence="1">
    <location>
        <begin position="68"/>
        <end position="117"/>
    </location>
</feature>
<keyword evidence="2" id="KW-0472">Membrane</keyword>
<name>A0A9P7VW68_9AGAR</name>
<protein>
    <submittedName>
        <fullName evidence="3">Uncharacterized protein</fullName>
    </submittedName>
</protein>
<evidence type="ECO:0000256" key="1">
    <source>
        <dbReference type="SAM" id="MobiDB-lite"/>
    </source>
</evidence>
<feature type="region of interest" description="Disordered" evidence="1">
    <location>
        <begin position="140"/>
        <end position="212"/>
    </location>
</feature>
<feature type="transmembrane region" description="Helical" evidence="2">
    <location>
        <begin position="13"/>
        <end position="34"/>
    </location>
</feature>
<keyword evidence="4" id="KW-1185">Reference proteome</keyword>
<feature type="compositionally biased region" description="Polar residues" evidence="1">
    <location>
        <begin position="191"/>
        <end position="201"/>
    </location>
</feature>
<feature type="compositionally biased region" description="Polar residues" evidence="1">
    <location>
        <begin position="89"/>
        <end position="98"/>
    </location>
</feature>
<keyword evidence="2" id="KW-1133">Transmembrane helix</keyword>